<keyword evidence="2" id="KW-1185">Reference proteome</keyword>
<proteinExistence type="predicted"/>
<evidence type="ECO:0000313" key="1">
    <source>
        <dbReference type="EMBL" id="CAB3803077.1"/>
    </source>
</evidence>
<protein>
    <submittedName>
        <fullName evidence="1">Uncharacterized protein</fullName>
    </submittedName>
</protein>
<dbReference type="Proteomes" id="UP000494365">
    <property type="component" value="Unassembled WGS sequence"/>
</dbReference>
<name>A0A6S7BJZ8_9BURK</name>
<dbReference type="AlphaFoldDB" id="A0A6S7BJZ8"/>
<gene>
    <name evidence="1" type="ORF">LMG28614_05736</name>
</gene>
<evidence type="ECO:0000313" key="2">
    <source>
        <dbReference type="Proteomes" id="UP000494365"/>
    </source>
</evidence>
<organism evidence="1 2">
    <name type="scientific">Paraburkholderia ultramafica</name>
    <dbReference type="NCBI Taxonomy" id="1544867"/>
    <lineage>
        <taxon>Bacteria</taxon>
        <taxon>Pseudomonadati</taxon>
        <taxon>Pseudomonadota</taxon>
        <taxon>Betaproteobacteria</taxon>
        <taxon>Burkholderiales</taxon>
        <taxon>Burkholderiaceae</taxon>
        <taxon>Paraburkholderia</taxon>
    </lineage>
</organism>
<sequence>MNLSVTKAGMAVAEQTPEIASDGLNARLKNVTKAELTELRRPLRKFVND</sequence>
<reference evidence="1 2" key="1">
    <citation type="submission" date="2020-04" db="EMBL/GenBank/DDBJ databases">
        <authorList>
            <person name="De Canck E."/>
        </authorList>
    </citation>
    <scope>NUCLEOTIDE SEQUENCE [LARGE SCALE GENOMIC DNA]</scope>
    <source>
        <strain evidence="1 2">LMG 28614</strain>
    </source>
</reference>
<dbReference type="EMBL" id="CADIKK010000034">
    <property type="protein sequence ID" value="CAB3803077.1"/>
    <property type="molecule type" value="Genomic_DNA"/>
</dbReference>
<accession>A0A6S7BJZ8</accession>